<gene>
    <name evidence="9" type="ORF">OMP38_04410</name>
</gene>
<evidence type="ECO:0000256" key="7">
    <source>
        <dbReference type="RuleBase" id="RU363032"/>
    </source>
</evidence>
<evidence type="ECO:0000256" key="5">
    <source>
        <dbReference type="ARBA" id="ARBA00022989"/>
    </source>
</evidence>
<accession>A0A9X4KDT2</accession>
<evidence type="ECO:0000256" key="3">
    <source>
        <dbReference type="ARBA" id="ARBA00022475"/>
    </source>
</evidence>
<comment type="similarity">
    <text evidence="7">Belongs to the binding-protein-dependent transport system permease family.</text>
</comment>
<organism evidence="9 10">
    <name type="scientific">Cohnella ginsengisoli</name>
    <dbReference type="NCBI Taxonomy" id="425004"/>
    <lineage>
        <taxon>Bacteria</taxon>
        <taxon>Bacillati</taxon>
        <taxon>Bacillota</taxon>
        <taxon>Bacilli</taxon>
        <taxon>Bacillales</taxon>
        <taxon>Paenibacillaceae</taxon>
        <taxon>Cohnella</taxon>
    </lineage>
</organism>
<dbReference type="GO" id="GO:0005886">
    <property type="term" value="C:plasma membrane"/>
    <property type="evidence" value="ECO:0007669"/>
    <property type="project" value="UniProtKB-SubCell"/>
</dbReference>
<dbReference type="CDD" id="cd06261">
    <property type="entry name" value="TM_PBP2"/>
    <property type="match status" value="1"/>
</dbReference>
<name>A0A9X4KDT2_9BACL</name>
<dbReference type="InterPro" id="IPR000515">
    <property type="entry name" value="MetI-like"/>
</dbReference>
<evidence type="ECO:0000313" key="9">
    <source>
        <dbReference type="EMBL" id="MDG0790178.1"/>
    </source>
</evidence>
<dbReference type="InterPro" id="IPR035906">
    <property type="entry name" value="MetI-like_sf"/>
</dbReference>
<keyword evidence="4 7" id="KW-0812">Transmembrane</keyword>
<feature type="transmembrane region" description="Helical" evidence="7">
    <location>
        <begin position="144"/>
        <end position="164"/>
    </location>
</feature>
<dbReference type="EMBL" id="JAPDHZ010000002">
    <property type="protein sequence ID" value="MDG0790178.1"/>
    <property type="molecule type" value="Genomic_DNA"/>
</dbReference>
<keyword evidence="10" id="KW-1185">Reference proteome</keyword>
<keyword evidence="3" id="KW-1003">Cell membrane</keyword>
<evidence type="ECO:0000256" key="2">
    <source>
        <dbReference type="ARBA" id="ARBA00022448"/>
    </source>
</evidence>
<keyword evidence="6 7" id="KW-0472">Membrane</keyword>
<evidence type="ECO:0000313" key="10">
    <source>
        <dbReference type="Proteomes" id="UP001153387"/>
    </source>
</evidence>
<dbReference type="SUPFAM" id="SSF161098">
    <property type="entry name" value="MetI-like"/>
    <property type="match status" value="1"/>
</dbReference>
<proteinExistence type="inferred from homology"/>
<feature type="domain" description="ABC transmembrane type-1" evidence="8">
    <location>
        <begin position="75"/>
        <end position="279"/>
    </location>
</feature>
<comment type="caution">
    <text evidence="9">The sequence shown here is derived from an EMBL/GenBank/DDBJ whole genome shotgun (WGS) entry which is preliminary data.</text>
</comment>
<dbReference type="GO" id="GO:0055085">
    <property type="term" value="P:transmembrane transport"/>
    <property type="evidence" value="ECO:0007669"/>
    <property type="project" value="InterPro"/>
</dbReference>
<dbReference type="Proteomes" id="UP001153387">
    <property type="component" value="Unassembled WGS sequence"/>
</dbReference>
<protein>
    <submittedName>
        <fullName evidence="9">Carbohydrate ABC transporter permease</fullName>
    </submittedName>
</protein>
<dbReference type="PANTHER" id="PTHR43744">
    <property type="entry name" value="ABC TRANSPORTER PERMEASE PROTEIN MG189-RELATED-RELATED"/>
    <property type="match status" value="1"/>
</dbReference>
<feature type="transmembrane region" description="Helical" evidence="7">
    <location>
        <begin position="185"/>
        <end position="210"/>
    </location>
</feature>
<dbReference type="Gene3D" id="1.10.3720.10">
    <property type="entry name" value="MetI-like"/>
    <property type="match status" value="1"/>
</dbReference>
<evidence type="ECO:0000256" key="4">
    <source>
        <dbReference type="ARBA" id="ARBA00022692"/>
    </source>
</evidence>
<feature type="transmembrane region" description="Helical" evidence="7">
    <location>
        <begin position="12"/>
        <end position="36"/>
    </location>
</feature>
<comment type="subcellular location">
    <subcellularLocation>
        <location evidence="1 7">Cell membrane</location>
        <topology evidence="1 7">Multi-pass membrane protein</topology>
    </subcellularLocation>
</comment>
<sequence length="294" mass="33588">MLTRQTRAQKVFNAFNYAFMIVVCLLCLVPFIHILALSLSDNAAVSGGLVKLWPVRFTLEPYRYVLDRDAFWRAFGITLQRTLLGTLLNVMLVILLAYPLSKTKEKLRTRSLYVWMFFFTMLFNGGLIPSYILIKELGIMDTLWALVLPGAVTVFNVILMLNFFRQVPEEMEDAANIDGAGHWRTLWQIYVPVSMPAIATITLFCLVGHWNAWFDGLIFMRNADKYPLQSYLQTIVVEFNFQTMSATEAERLAKLNDRSVKSAQMLVAAVPILLVYPFLQRYFVSGIRLGSVKG</sequence>
<evidence type="ECO:0000259" key="8">
    <source>
        <dbReference type="PROSITE" id="PS50928"/>
    </source>
</evidence>
<feature type="transmembrane region" description="Helical" evidence="7">
    <location>
        <begin position="262"/>
        <end position="279"/>
    </location>
</feature>
<dbReference type="PANTHER" id="PTHR43744:SF9">
    <property type="entry name" value="POLYGALACTURONAN_RHAMNOGALACTURONAN TRANSPORT SYSTEM PERMEASE PROTEIN YTCP"/>
    <property type="match status" value="1"/>
</dbReference>
<evidence type="ECO:0000256" key="1">
    <source>
        <dbReference type="ARBA" id="ARBA00004651"/>
    </source>
</evidence>
<evidence type="ECO:0000256" key="6">
    <source>
        <dbReference type="ARBA" id="ARBA00023136"/>
    </source>
</evidence>
<dbReference type="AlphaFoldDB" id="A0A9X4KDT2"/>
<keyword evidence="2 7" id="KW-0813">Transport</keyword>
<reference evidence="9 10" key="1">
    <citation type="submission" date="2022-10" db="EMBL/GenBank/DDBJ databases">
        <title>Comparative genomic analysis of Cohnella hashimotonis sp. nov., isolated from the International Space Station.</title>
        <authorList>
            <person name="Simpson A."/>
            <person name="Venkateswaran K."/>
        </authorList>
    </citation>
    <scope>NUCLEOTIDE SEQUENCE [LARGE SCALE GENOMIC DNA]</scope>
    <source>
        <strain evidence="9 10">DSM 18997</strain>
    </source>
</reference>
<keyword evidence="5 7" id="KW-1133">Transmembrane helix</keyword>
<feature type="transmembrane region" description="Helical" evidence="7">
    <location>
        <begin position="112"/>
        <end position="132"/>
    </location>
</feature>
<dbReference type="PROSITE" id="PS50928">
    <property type="entry name" value="ABC_TM1"/>
    <property type="match status" value="1"/>
</dbReference>
<feature type="transmembrane region" description="Helical" evidence="7">
    <location>
        <begin position="82"/>
        <end position="100"/>
    </location>
</feature>
<dbReference type="RefSeq" id="WP_277564040.1">
    <property type="nucleotide sequence ID" value="NZ_JAPDHZ010000002.1"/>
</dbReference>
<dbReference type="Pfam" id="PF00528">
    <property type="entry name" value="BPD_transp_1"/>
    <property type="match status" value="1"/>
</dbReference>